<sequence>MMKELAIAMNLNIAACWLKLKEFELAKCQCDVVMNLDCFNVKAHFRRAPALPCDDPNDNKLVMEVANEGNTSAESSSKEDGQAVSSLLGLYVPFTNETVSKESDRLKPGNLIEKTDKICDFECQNMLLGNESCVEDIGPLQGAETKSYIEGENSSHSTRMGVQKSDKMEELNMGGCLDIGSSMELDGQNMTYESVLTHKTYLKGHDHLMSSASCWKGICAIRDVVYKPLGNSTRRRSLQLIRLPQAAYERVEQGDSIEFFDKHTMSYVVMRIHRSDHQIQDNNCIGRGNQELHTFDAFQFSAQQHGKQKRGKHCRRKHSWAQRRLRSQQPSPEPTIGENKYELKIFNANSISWYREDCNIGKRIKCWRCKTNLIRTLILNVYVAKRKMNDQGWKKFL</sequence>
<gene>
    <name evidence="2" type="ORF">Cgig2_004660</name>
</gene>
<dbReference type="Gene3D" id="1.25.40.10">
    <property type="entry name" value="Tetratricopeptide repeat domain"/>
    <property type="match status" value="1"/>
</dbReference>
<organism evidence="2 3">
    <name type="scientific">Carnegiea gigantea</name>
    <dbReference type="NCBI Taxonomy" id="171969"/>
    <lineage>
        <taxon>Eukaryota</taxon>
        <taxon>Viridiplantae</taxon>
        <taxon>Streptophyta</taxon>
        <taxon>Embryophyta</taxon>
        <taxon>Tracheophyta</taxon>
        <taxon>Spermatophyta</taxon>
        <taxon>Magnoliopsida</taxon>
        <taxon>eudicotyledons</taxon>
        <taxon>Gunneridae</taxon>
        <taxon>Pentapetalae</taxon>
        <taxon>Caryophyllales</taxon>
        <taxon>Cactineae</taxon>
        <taxon>Cactaceae</taxon>
        <taxon>Cactoideae</taxon>
        <taxon>Echinocereeae</taxon>
        <taxon>Carnegiea</taxon>
    </lineage>
</organism>
<dbReference type="EMBL" id="JAKOGI010000494">
    <property type="protein sequence ID" value="KAJ8434189.1"/>
    <property type="molecule type" value="Genomic_DNA"/>
</dbReference>
<name>A0A9Q1QA76_9CARY</name>
<dbReference type="InterPro" id="IPR011990">
    <property type="entry name" value="TPR-like_helical_dom_sf"/>
</dbReference>
<evidence type="ECO:0000313" key="3">
    <source>
        <dbReference type="Proteomes" id="UP001153076"/>
    </source>
</evidence>
<evidence type="ECO:0000313" key="2">
    <source>
        <dbReference type="EMBL" id="KAJ8434189.1"/>
    </source>
</evidence>
<keyword evidence="3" id="KW-1185">Reference proteome</keyword>
<dbReference type="OrthoDB" id="2942533at2759"/>
<evidence type="ECO:0000256" key="1">
    <source>
        <dbReference type="SAM" id="MobiDB-lite"/>
    </source>
</evidence>
<proteinExistence type="predicted"/>
<comment type="caution">
    <text evidence="2">The sequence shown here is derived from an EMBL/GenBank/DDBJ whole genome shotgun (WGS) entry which is preliminary data.</text>
</comment>
<feature type="compositionally biased region" description="Basic residues" evidence="1">
    <location>
        <begin position="317"/>
        <end position="326"/>
    </location>
</feature>
<protein>
    <submittedName>
        <fullName evidence="2">Uncharacterized protein</fullName>
    </submittedName>
</protein>
<feature type="region of interest" description="Disordered" evidence="1">
    <location>
        <begin position="317"/>
        <end position="336"/>
    </location>
</feature>
<dbReference type="AlphaFoldDB" id="A0A9Q1QA76"/>
<dbReference type="Proteomes" id="UP001153076">
    <property type="component" value="Unassembled WGS sequence"/>
</dbReference>
<reference evidence="2" key="1">
    <citation type="submission" date="2022-04" db="EMBL/GenBank/DDBJ databases">
        <title>Carnegiea gigantea Genome sequencing and assembly v2.</title>
        <authorList>
            <person name="Copetti D."/>
            <person name="Sanderson M.J."/>
            <person name="Burquez A."/>
            <person name="Wojciechowski M.F."/>
        </authorList>
    </citation>
    <scope>NUCLEOTIDE SEQUENCE</scope>
    <source>
        <strain evidence="2">SGP5-SGP5p</strain>
        <tissue evidence="2">Aerial part</tissue>
    </source>
</reference>
<accession>A0A9Q1QA76</accession>